<evidence type="ECO:0000313" key="12">
    <source>
        <dbReference type="Proteomes" id="UP000613208"/>
    </source>
</evidence>
<keyword evidence="10" id="KW-0479">Metal-binding</keyword>
<dbReference type="EMBL" id="BLYI01000070">
    <property type="protein sequence ID" value="GFO86609.1"/>
    <property type="molecule type" value="Genomic_DNA"/>
</dbReference>
<proteinExistence type="inferred from homology"/>
<organism evidence="11 12">
    <name type="scientific">Anaerostipes butyraticus</name>
    <dbReference type="NCBI Taxonomy" id="645466"/>
    <lineage>
        <taxon>Bacteria</taxon>
        <taxon>Bacillati</taxon>
        <taxon>Bacillota</taxon>
        <taxon>Clostridia</taxon>
        <taxon>Lachnospirales</taxon>
        <taxon>Lachnospiraceae</taxon>
        <taxon>Anaerostipes</taxon>
    </lineage>
</organism>
<keyword evidence="5 10" id="KW-0472">Membrane</keyword>
<dbReference type="GO" id="GO:0005886">
    <property type="term" value="C:plasma membrane"/>
    <property type="evidence" value="ECO:0007669"/>
    <property type="project" value="UniProtKB-SubCell"/>
</dbReference>
<protein>
    <recommendedName>
        <fullName evidence="10">Fluoride-specific ion channel FluC</fullName>
    </recommendedName>
</protein>
<evidence type="ECO:0000256" key="6">
    <source>
        <dbReference type="ARBA" id="ARBA00023303"/>
    </source>
</evidence>
<dbReference type="GO" id="GO:0140114">
    <property type="term" value="P:cellular detoxification of fluoride"/>
    <property type="evidence" value="ECO:0007669"/>
    <property type="project" value="UniProtKB-UniRule"/>
</dbReference>
<evidence type="ECO:0000256" key="2">
    <source>
        <dbReference type="ARBA" id="ARBA00022475"/>
    </source>
</evidence>
<keyword evidence="3 10" id="KW-0812">Transmembrane</keyword>
<keyword evidence="4 10" id="KW-1133">Transmembrane helix</keyword>
<keyword evidence="10" id="KW-0406">Ion transport</keyword>
<keyword evidence="2 10" id="KW-1003">Cell membrane</keyword>
<dbReference type="RefSeq" id="WP_201312260.1">
    <property type="nucleotide sequence ID" value="NZ_BLYI01000070.1"/>
</dbReference>
<comment type="caution">
    <text evidence="11">The sequence shown here is derived from an EMBL/GenBank/DDBJ whole genome shotgun (WGS) entry which is preliminary data.</text>
</comment>
<dbReference type="HAMAP" id="MF_00454">
    <property type="entry name" value="FluC"/>
    <property type="match status" value="1"/>
</dbReference>
<feature type="binding site" evidence="10">
    <location>
        <position position="78"/>
    </location>
    <ligand>
        <name>Na(+)</name>
        <dbReference type="ChEBI" id="CHEBI:29101"/>
        <note>structural</note>
    </ligand>
</feature>
<keyword evidence="10" id="KW-0813">Transport</keyword>
<feature type="transmembrane region" description="Helical" evidence="10">
    <location>
        <begin position="35"/>
        <end position="55"/>
    </location>
</feature>
<reference evidence="11" key="1">
    <citation type="submission" date="2020-06" db="EMBL/GenBank/DDBJ databases">
        <title>Characterization of fructooligosaccharide metabolism and fructooligosaccharide-degrading enzymes in human commensal butyrate producers.</title>
        <authorList>
            <person name="Tanno H."/>
            <person name="Fujii T."/>
            <person name="Hirano K."/>
            <person name="Maeno S."/>
            <person name="Tonozuka T."/>
            <person name="Sakamoto M."/>
            <person name="Ohkuma M."/>
            <person name="Tochio T."/>
            <person name="Endo A."/>
        </authorList>
    </citation>
    <scope>NUCLEOTIDE SEQUENCE</scope>
    <source>
        <strain evidence="11">JCM 17466</strain>
    </source>
</reference>
<dbReference type="NCBIfam" id="TIGR00494">
    <property type="entry name" value="crcB"/>
    <property type="match status" value="1"/>
</dbReference>
<evidence type="ECO:0000256" key="10">
    <source>
        <dbReference type="HAMAP-Rule" id="MF_00454"/>
    </source>
</evidence>
<comment type="activity regulation">
    <text evidence="10">Na(+) is not transported, but it plays an essential structural role and its presence is essential for fluoride channel function.</text>
</comment>
<sequence length="123" mass="13039">MLWNCFCVGAGGFLGAVFRYLLGFLPLSDKTQFPVITLGINILGAFAIGVISQAAVRYGISDSRWILFLKTGVCGGFTTFSTFALESSDLMEAGRCGMSAAYMVLSVILCLGAVFAGKMIVRG</sequence>
<evidence type="ECO:0000256" key="9">
    <source>
        <dbReference type="ARBA" id="ARBA00049940"/>
    </source>
</evidence>
<dbReference type="Pfam" id="PF02537">
    <property type="entry name" value="CRCB"/>
    <property type="match status" value="1"/>
</dbReference>
<dbReference type="GO" id="GO:0046872">
    <property type="term" value="F:metal ion binding"/>
    <property type="evidence" value="ECO:0007669"/>
    <property type="project" value="UniProtKB-KW"/>
</dbReference>
<dbReference type="PANTHER" id="PTHR28259">
    <property type="entry name" value="FLUORIDE EXPORT PROTEIN 1-RELATED"/>
    <property type="match status" value="1"/>
</dbReference>
<dbReference type="Proteomes" id="UP000613208">
    <property type="component" value="Unassembled WGS sequence"/>
</dbReference>
<feature type="binding site" evidence="10">
    <location>
        <position position="75"/>
    </location>
    <ligand>
        <name>Na(+)</name>
        <dbReference type="ChEBI" id="CHEBI:29101"/>
        <note>structural</note>
    </ligand>
</feature>
<evidence type="ECO:0000256" key="1">
    <source>
        <dbReference type="ARBA" id="ARBA00004651"/>
    </source>
</evidence>
<feature type="transmembrane region" description="Helical" evidence="10">
    <location>
        <begin position="67"/>
        <end position="85"/>
    </location>
</feature>
<evidence type="ECO:0000256" key="4">
    <source>
        <dbReference type="ARBA" id="ARBA00022989"/>
    </source>
</evidence>
<comment type="function">
    <text evidence="9 10">Fluoride-specific ion channel. Important for reducing fluoride concentration in the cell, thus reducing its toxicity.</text>
</comment>
<dbReference type="GO" id="GO:0062054">
    <property type="term" value="F:fluoride channel activity"/>
    <property type="evidence" value="ECO:0007669"/>
    <property type="project" value="UniProtKB-UniRule"/>
</dbReference>
<comment type="subcellular location">
    <subcellularLocation>
        <location evidence="1 10">Cell membrane</location>
        <topology evidence="1 10">Multi-pass membrane protein</topology>
    </subcellularLocation>
</comment>
<feature type="transmembrane region" description="Helical" evidence="10">
    <location>
        <begin position="100"/>
        <end position="121"/>
    </location>
</feature>
<accession>A0A916QDJ6</accession>
<comment type="catalytic activity">
    <reaction evidence="8">
        <text>fluoride(in) = fluoride(out)</text>
        <dbReference type="Rhea" id="RHEA:76159"/>
        <dbReference type="ChEBI" id="CHEBI:17051"/>
    </reaction>
    <physiologicalReaction direction="left-to-right" evidence="8">
        <dbReference type="Rhea" id="RHEA:76160"/>
    </physiologicalReaction>
</comment>
<dbReference type="PANTHER" id="PTHR28259:SF1">
    <property type="entry name" value="FLUORIDE EXPORT PROTEIN 1-RELATED"/>
    <property type="match status" value="1"/>
</dbReference>
<keyword evidence="10" id="KW-0915">Sodium</keyword>
<dbReference type="AlphaFoldDB" id="A0A916QDJ6"/>
<evidence type="ECO:0000256" key="3">
    <source>
        <dbReference type="ARBA" id="ARBA00022692"/>
    </source>
</evidence>
<keyword evidence="12" id="KW-1185">Reference proteome</keyword>
<gene>
    <name evidence="10 11" type="primary">crcB</name>
    <name evidence="10" type="synonym">fluC</name>
    <name evidence="11" type="ORF">ANBU17_29560</name>
</gene>
<evidence type="ECO:0000256" key="5">
    <source>
        <dbReference type="ARBA" id="ARBA00023136"/>
    </source>
</evidence>
<comment type="similarity">
    <text evidence="7 10">Belongs to the fluoride channel Fluc/FEX (TC 1.A.43) family.</text>
</comment>
<evidence type="ECO:0000313" key="11">
    <source>
        <dbReference type="EMBL" id="GFO86609.1"/>
    </source>
</evidence>
<keyword evidence="6 10" id="KW-0407">Ion channel</keyword>
<dbReference type="InterPro" id="IPR003691">
    <property type="entry name" value="FluC"/>
</dbReference>
<evidence type="ECO:0000256" key="7">
    <source>
        <dbReference type="ARBA" id="ARBA00035120"/>
    </source>
</evidence>
<evidence type="ECO:0000256" key="8">
    <source>
        <dbReference type="ARBA" id="ARBA00035585"/>
    </source>
</evidence>
<name>A0A916QDJ6_9FIRM</name>